<evidence type="ECO:0000256" key="8">
    <source>
        <dbReference type="ARBA" id="ARBA00022982"/>
    </source>
</evidence>
<evidence type="ECO:0000256" key="10">
    <source>
        <dbReference type="ARBA" id="ARBA00023136"/>
    </source>
</evidence>
<sequence>MANLVEPILRTRFTDMTAPVFSFQMHPCKEFEMRYVSCMEAYGKSLGKEKCMDLKLDLNECVFSDKQLFRVLAMQKERERQYKAGERTSENYYGPIPKPDSY</sequence>
<dbReference type="EMBL" id="GL732537">
    <property type="protein sequence ID" value="EFX83373.1"/>
    <property type="molecule type" value="Genomic_DNA"/>
</dbReference>
<comment type="function">
    <text evidence="1">Accessory subunit of the mitochondrial membrane respiratory chain NADH dehydrogenase (Complex I), that is believed not to be involved in catalysis. Complex I functions in the transfer of electrons from NADH to the respiratory chain. The immediate electron acceptor for the enzyme is believed to be ubiquinone.</text>
</comment>
<dbReference type="GO" id="GO:0005743">
    <property type="term" value="C:mitochondrial inner membrane"/>
    <property type="evidence" value="ECO:0007669"/>
    <property type="project" value="UniProtKB-SubCell"/>
</dbReference>
<dbReference type="PANTHER" id="PTHR21268">
    <property type="entry name" value="NADH DEHYDROGENASE [UBIQUINONE] IRON-SULFUR PROTEIN 5"/>
    <property type="match status" value="1"/>
</dbReference>
<keyword evidence="15" id="KW-1185">Reference proteome</keyword>
<dbReference type="STRING" id="6669.E9GB54"/>
<feature type="disulfide bond" evidence="12">
    <location>
        <begin position="28"/>
        <end position="61"/>
    </location>
</feature>
<protein>
    <submittedName>
        <fullName evidence="14">Uncharacterized protein</fullName>
    </submittedName>
</protein>
<evidence type="ECO:0000256" key="4">
    <source>
        <dbReference type="ARBA" id="ARBA00007372"/>
    </source>
</evidence>
<feature type="region of interest" description="Disordered" evidence="13">
    <location>
        <begin position="80"/>
        <end position="102"/>
    </location>
</feature>
<organism evidence="14 15">
    <name type="scientific">Daphnia pulex</name>
    <name type="common">Water flea</name>
    <dbReference type="NCBI Taxonomy" id="6669"/>
    <lineage>
        <taxon>Eukaryota</taxon>
        <taxon>Metazoa</taxon>
        <taxon>Ecdysozoa</taxon>
        <taxon>Arthropoda</taxon>
        <taxon>Crustacea</taxon>
        <taxon>Branchiopoda</taxon>
        <taxon>Diplostraca</taxon>
        <taxon>Cladocera</taxon>
        <taxon>Anomopoda</taxon>
        <taxon>Daphniidae</taxon>
        <taxon>Daphnia</taxon>
    </lineage>
</organism>
<evidence type="ECO:0000256" key="13">
    <source>
        <dbReference type="SAM" id="MobiDB-lite"/>
    </source>
</evidence>
<comment type="subcellular location">
    <subcellularLocation>
        <location evidence="3">Mitochondrion inner membrane</location>
        <topology evidence="3">Peripheral membrane protein</topology>
    </subcellularLocation>
    <subcellularLocation>
        <location evidence="2">Mitochondrion intermembrane space</location>
    </subcellularLocation>
</comment>
<dbReference type="Pfam" id="PF10200">
    <property type="entry name" value="Ndufs5"/>
    <property type="match status" value="1"/>
</dbReference>
<name>E9GB54_DAPPU</name>
<evidence type="ECO:0000256" key="6">
    <source>
        <dbReference type="ARBA" id="ARBA00022660"/>
    </source>
</evidence>
<accession>E9GB54</accession>
<keyword evidence="10" id="KW-0472">Membrane</keyword>
<dbReference type="PhylomeDB" id="E9GB54"/>
<evidence type="ECO:0000256" key="2">
    <source>
        <dbReference type="ARBA" id="ARBA00004569"/>
    </source>
</evidence>
<gene>
    <name evidence="14" type="ORF">DAPPUDRAFT_230708</name>
</gene>
<evidence type="ECO:0000256" key="5">
    <source>
        <dbReference type="ARBA" id="ARBA00022448"/>
    </source>
</evidence>
<dbReference type="HOGENOM" id="CLU_160216_0_0_1"/>
<evidence type="ECO:0000256" key="11">
    <source>
        <dbReference type="ARBA" id="ARBA00023157"/>
    </source>
</evidence>
<feature type="disulfide bond" evidence="12">
    <location>
        <begin position="38"/>
        <end position="51"/>
    </location>
</feature>
<evidence type="ECO:0000256" key="9">
    <source>
        <dbReference type="ARBA" id="ARBA00023128"/>
    </source>
</evidence>
<evidence type="ECO:0000313" key="14">
    <source>
        <dbReference type="EMBL" id="EFX83373.1"/>
    </source>
</evidence>
<evidence type="ECO:0000256" key="7">
    <source>
        <dbReference type="ARBA" id="ARBA00022792"/>
    </source>
</evidence>
<keyword evidence="7" id="KW-0999">Mitochondrion inner membrane</keyword>
<evidence type="ECO:0000313" key="15">
    <source>
        <dbReference type="Proteomes" id="UP000000305"/>
    </source>
</evidence>
<dbReference type="eggNOG" id="KOG4110">
    <property type="taxonomic scope" value="Eukaryota"/>
</dbReference>
<proteinExistence type="inferred from homology"/>
<evidence type="ECO:0000256" key="3">
    <source>
        <dbReference type="ARBA" id="ARBA00004637"/>
    </source>
</evidence>
<dbReference type="InParanoid" id="E9GB54"/>
<comment type="similarity">
    <text evidence="4">Belongs to the complex I NDUFS5 subunit family.</text>
</comment>
<dbReference type="PANTHER" id="PTHR21268:SF2">
    <property type="entry name" value="NADH DEHYDROGENASE [UBIQUINONE] IRON-SULFUR PROTEIN 5"/>
    <property type="match status" value="1"/>
</dbReference>
<keyword evidence="5" id="KW-0813">Transport</keyword>
<evidence type="ECO:0000256" key="12">
    <source>
        <dbReference type="PIRSR" id="PIRSR619342-50"/>
    </source>
</evidence>
<keyword evidence="11 12" id="KW-1015">Disulfide bond</keyword>
<reference evidence="14 15" key="1">
    <citation type="journal article" date="2011" name="Science">
        <title>The ecoresponsive genome of Daphnia pulex.</title>
        <authorList>
            <person name="Colbourne J.K."/>
            <person name="Pfrender M.E."/>
            <person name="Gilbert D."/>
            <person name="Thomas W.K."/>
            <person name="Tucker A."/>
            <person name="Oakley T.H."/>
            <person name="Tokishita S."/>
            <person name="Aerts A."/>
            <person name="Arnold G.J."/>
            <person name="Basu M.K."/>
            <person name="Bauer D.J."/>
            <person name="Caceres C.E."/>
            <person name="Carmel L."/>
            <person name="Casola C."/>
            <person name="Choi J.H."/>
            <person name="Detter J.C."/>
            <person name="Dong Q."/>
            <person name="Dusheyko S."/>
            <person name="Eads B.D."/>
            <person name="Frohlich T."/>
            <person name="Geiler-Samerotte K.A."/>
            <person name="Gerlach D."/>
            <person name="Hatcher P."/>
            <person name="Jogdeo S."/>
            <person name="Krijgsveld J."/>
            <person name="Kriventseva E.V."/>
            <person name="Kultz D."/>
            <person name="Laforsch C."/>
            <person name="Lindquist E."/>
            <person name="Lopez J."/>
            <person name="Manak J.R."/>
            <person name="Muller J."/>
            <person name="Pangilinan J."/>
            <person name="Patwardhan R.P."/>
            <person name="Pitluck S."/>
            <person name="Pritham E.J."/>
            <person name="Rechtsteiner A."/>
            <person name="Rho M."/>
            <person name="Rogozin I.B."/>
            <person name="Sakarya O."/>
            <person name="Salamov A."/>
            <person name="Schaack S."/>
            <person name="Shapiro H."/>
            <person name="Shiga Y."/>
            <person name="Skalitzky C."/>
            <person name="Smith Z."/>
            <person name="Souvorov A."/>
            <person name="Sung W."/>
            <person name="Tang Z."/>
            <person name="Tsuchiya D."/>
            <person name="Tu H."/>
            <person name="Vos H."/>
            <person name="Wang M."/>
            <person name="Wolf Y.I."/>
            <person name="Yamagata H."/>
            <person name="Yamada T."/>
            <person name="Ye Y."/>
            <person name="Shaw J.R."/>
            <person name="Andrews J."/>
            <person name="Crease T.J."/>
            <person name="Tang H."/>
            <person name="Lucas S.M."/>
            <person name="Robertson H.M."/>
            <person name="Bork P."/>
            <person name="Koonin E.V."/>
            <person name="Zdobnov E.M."/>
            <person name="Grigoriev I.V."/>
            <person name="Lynch M."/>
            <person name="Boore J.L."/>
        </authorList>
    </citation>
    <scope>NUCLEOTIDE SEQUENCE [LARGE SCALE GENOMIC DNA]</scope>
</reference>
<dbReference type="Proteomes" id="UP000000305">
    <property type="component" value="Unassembled WGS sequence"/>
</dbReference>
<dbReference type="AlphaFoldDB" id="E9GB54"/>
<dbReference type="GO" id="GO:0005758">
    <property type="term" value="C:mitochondrial intermembrane space"/>
    <property type="evidence" value="ECO:0007669"/>
    <property type="project" value="UniProtKB-SubCell"/>
</dbReference>
<dbReference type="InterPro" id="IPR019342">
    <property type="entry name" value="NADH_UbQ_OxRdtase_FeS-su5"/>
</dbReference>
<dbReference type="OMA" id="RICGFFE"/>
<keyword evidence="6" id="KW-0679">Respiratory chain</keyword>
<keyword evidence="9" id="KW-0496">Mitochondrion</keyword>
<keyword evidence="8" id="KW-0249">Electron transport</keyword>
<feature type="compositionally biased region" description="Basic and acidic residues" evidence="13">
    <location>
        <begin position="80"/>
        <end position="89"/>
    </location>
</feature>
<dbReference type="KEGG" id="dpx:DAPPUDRAFT_230708"/>
<evidence type="ECO:0000256" key="1">
    <source>
        <dbReference type="ARBA" id="ARBA00003195"/>
    </source>
</evidence>
<dbReference type="OrthoDB" id="9992197at2759"/>
<dbReference type="FunCoup" id="E9GB54">
    <property type="interactions" value="275"/>
</dbReference>